<sequence>MKQTLLFLCCGLLFSCQKDFVSLPSELPPTSSQIITDGMTVLGQQLENPYSVGNMRKALANLSPKTRAGITDMDIQPTHYYVKFHPRSSEELDLILQDSTIIWYDIPLDYEIEEYGSYYHDPTIPDSLPTYQYASIEVAKWPAVSTIGVDYEILSDLFIPDEDKDEDDDGIMTRSGTKWNEALADALVEESLRLTGNDNEDYESGPQTRGRSKWRPAGRISYYDEVLGKTIGVEGVKVKARRWFTTHTGFVNADGYYSCNGRFKRPANYSFGLDRYEFQVNGDGVRVFYDGPKRKGNWDYHFARSKSQSEFFGATVFRAAYHYYYKDIGGLRRPPQNSFWRTKMRLKAINQQNNSSNGNFKSARRFLGLGSAIKLYNPQNTTDAIYATTIHELAHAAHWRMIVKEPGTNRYRDYHDAEDKMVESWATGVQWYLTRMVYSKYRGRPQGTPNYTNVVIDLVDSQIDDWQNNGKTYAQGDKVEGYTMSQIESALIGCDTWNKWRDNIKRKYNNNTKQYVDELFASW</sequence>
<dbReference type="Proteomes" id="UP001181347">
    <property type="component" value="Unassembled WGS sequence"/>
</dbReference>
<dbReference type="OMA" id="IQPTHYY"/>
<dbReference type="AlphaFoldDB" id="A0AAE4LIJ3"/>
<gene>
    <name evidence="2" type="ORF">RVH17_00945</name>
</gene>
<dbReference type="PROSITE" id="PS51257">
    <property type="entry name" value="PROKAR_LIPOPROTEIN"/>
    <property type="match status" value="1"/>
</dbReference>
<proteinExistence type="predicted"/>
<dbReference type="RefSeq" id="WP_014774811.1">
    <property type="nucleotide sequence ID" value="NZ_BAAFKU010000040.1"/>
</dbReference>
<comment type="caution">
    <text evidence="2">The sequence shown here is derived from an EMBL/GenBank/DDBJ whole genome shotgun (WGS) entry which is preliminary data.</text>
</comment>
<evidence type="ECO:0000313" key="3">
    <source>
        <dbReference type="Proteomes" id="UP001181347"/>
    </source>
</evidence>
<reference evidence="2" key="1">
    <citation type="submission" date="2023-10" db="EMBL/GenBank/DDBJ databases">
        <title>Genome Sequence of the Bacteria from From Gut Wall in Crohn's Disease.</title>
        <authorList>
            <person name="Rodriguez-Palacios A."/>
        </authorList>
    </citation>
    <scope>NUCLEOTIDE SEQUENCE</scope>
    <source>
        <strain evidence="2">CavFT-hAR58</strain>
    </source>
</reference>
<feature type="region of interest" description="Disordered" evidence="1">
    <location>
        <begin position="195"/>
        <end position="214"/>
    </location>
</feature>
<dbReference type="EMBL" id="JAWDES010000003">
    <property type="protein sequence ID" value="MDU0258696.1"/>
    <property type="molecule type" value="Genomic_DNA"/>
</dbReference>
<evidence type="ECO:0000256" key="1">
    <source>
        <dbReference type="SAM" id="MobiDB-lite"/>
    </source>
</evidence>
<protein>
    <recommendedName>
        <fullName evidence="4">Lipoprotein</fullName>
    </recommendedName>
</protein>
<evidence type="ECO:0000313" key="2">
    <source>
        <dbReference type="EMBL" id="MDU0258696.1"/>
    </source>
</evidence>
<organism evidence="2 3">
    <name type="scientific">Alistipes finegoldii</name>
    <dbReference type="NCBI Taxonomy" id="214856"/>
    <lineage>
        <taxon>Bacteria</taxon>
        <taxon>Pseudomonadati</taxon>
        <taxon>Bacteroidota</taxon>
        <taxon>Bacteroidia</taxon>
        <taxon>Bacteroidales</taxon>
        <taxon>Rikenellaceae</taxon>
        <taxon>Alistipes</taxon>
    </lineage>
</organism>
<evidence type="ECO:0008006" key="4">
    <source>
        <dbReference type="Google" id="ProtNLM"/>
    </source>
</evidence>
<accession>A0AAE4LIJ3</accession>
<name>A0AAE4LIJ3_9BACT</name>